<dbReference type="InterPro" id="IPR032675">
    <property type="entry name" value="LRR_dom_sf"/>
</dbReference>
<dbReference type="KEGG" id="tva:4755986"/>
<evidence type="ECO:0000313" key="1">
    <source>
        <dbReference type="EMBL" id="EAX98191.1"/>
    </source>
</evidence>
<keyword evidence="2" id="KW-1185">Reference proteome</keyword>
<dbReference type="Pfam" id="PF13306">
    <property type="entry name" value="LRR_5"/>
    <property type="match status" value="1"/>
</dbReference>
<accession>A2FA55</accession>
<sequence length="154" mass="17310">MSAFSNTSIEIISIPSSVFSIGEKCFMNTLIKSAFFDIKSVCKNISEKSFFNTSLISISLPNSVAFIGNYAFAHCIYLKFVSYCSSVYQENKNIFDKSDLLLNVSVPNYYLHSSFCGLPALNYGYCKYGSVPKCPLCVYKSHQSVYVYLCVLFE</sequence>
<dbReference type="InterPro" id="IPR026906">
    <property type="entry name" value="LRR_5"/>
</dbReference>
<dbReference type="EMBL" id="DS113684">
    <property type="protein sequence ID" value="EAX98191.1"/>
    <property type="molecule type" value="Genomic_DNA"/>
</dbReference>
<dbReference type="RefSeq" id="XP_001311121.1">
    <property type="nucleotide sequence ID" value="XM_001311120.1"/>
</dbReference>
<dbReference type="VEuPathDB" id="TrichDB:TVAG_263080"/>
<reference evidence="1" key="2">
    <citation type="journal article" date="2007" name="Science">
        <title>Draft genome sequence of the sexually transmitted pathogen Trichomonas vaginalis.</title>
        <authorList>
            <person name="Carlton J.M."/>
            <person name="Hirt R.P."/>
            <person name="Silva J.C."/>
            <person name="Delcher A.L."/>
            <person name="Schatz M."/>
            <person name="Zhao Q."/>
            <person name="Wortman J.R."/>
            <person name="Bidwell S.L."/>
            <person name="Alsmark U.C.M."/>
            <person name="Besteiro S."/>
            <person name="Sicheritz-Ponten T."/>
            <person name="Noel C.J."/>
            <person name="Dacks J.B."/>
            <person name="Foster P.G."/>
            <person name="Simillion C."/>
            <person name="Van de Peer Y."/>
            <person name="Miranda-Saavedra D."/>
            <person name="Barton G.J."/>
            <person name="Westrop G.D."/>
            <person name="Mueller S."/>
            <person name="Dessi D."/>
            <person name="Fiori P.L."/>
            <person name="Ren Q."/>
            <person name="Paulsen I."/>
            <person name="Zhang H."/>
            <person name="Bastida-Corcuera F.D."/>
            <person name="Simoes-Barbosa A."/>
            <person name="Brown M.T."/>
            <person name="Hayes R.D."/>
            <person name="Mukherjee M."/>
            <person name="Okumura C.Y."/>
            <person name="Schneider R."/>
            <person name="Smith A.J."/>
            <person name="Vanacova S."/>
            <person name="Villalvazo M."/>
            <person name="Haas B.J."/>
            <person name="Pertea M."/>
            <person name="Feldblyum T.V."/>
            <person name="Utterback T.R."/>
            <person name="Shu C.L."/>
            <person name="Osoegawa K."/>
            <person name="de Jong P.J."/>
            <person name="Hrdy I."/>
            <person name="Horvathova L."/>
            <person name="Zubacova Z."/>
            <person name="Dolezal P."/>
            <person name="Malik S.B."/>
            <person name="Logsdon J.M. Jr."/>
            <person name="Henze K."/>
            <person name="Gupta A."/>
            <person name="Wang C.C."/>
            <person name="Dunne R.L."/>
            <person name="Upcroft J.A."/>
            <person name="Upcroft P."/>
            <person name="White O."/>
            <person name="Salzberg S.L."/>
            <person name="Tang P."/>
            <person name="Chiu C.-H."/>
            <person name="Lee Y.-S."/>
            <person name="Embley T.M."/>
            <person name="Coombs G.H."/>
            <person name="Mottram J.C."/>
            <person name="Tachezy J."/>
            <person name="Fraser-Liggett C.M."/>
            <person name="Johnson P.J."/>
        </authorList>
    </citation>
    <scope>NUCLEOTIDE SEQUENCE [LARGE SCALE GENOMIC DNA]</scope>
    <source>
        <strain evidence="1">G3</strain>
    </source>
</reference>
<dbReference type="SMR" id="A2FA55"/>
<dbReference type="Gene3D" id="3.80.10.10">
    <property type="entry name" value="Ribonuclease Inhibitor"/>
    <property type="match status" value="1"/>
</dbReference>
<proteinExistence type="predicted"/>
<reference evidence="1" key="1">
    <citation type="submission" date="2006-10" db="EMBL/GenBank/DDBJ databases">
        <authorList>
            <person name="Amadeo P."/>
            <person name="Zhao Q."/>
            <person name="Wortman J."/>
            <person name="Fraser-Liggett C."/>
            <person name="Carlton J."/>
        </authorList>
    </citation>
    <scope>NUCLEOTIDE SEQUENCE</scope>
    <source>
        <strain evidence="1">G3</strain>
    </source>
</reference>
<dbReference type="InParanoid" id="A2FA55"/>
<name>A2FA55_TRIV3</name>
<dbReference type="AlphaFoldDB" id="A2FA55"/>
<gene>
    <name evidence="1" type="ORF">TVAG_263080</name>
</gene>
<dbReference type="OrthoDB" id="2015831at2759"/>
<organism evidence="1 2">
    <name type="scientific">Trichomonas vaginalis (strain ATCC PRA-98 / G3)</name>
    <dbReference type="NCBI Taxonomy" id="412133"/>
    <lineage>
        <taxon>Eukaryota</taxon>
        <taxon>Metamonada</taxon>
        <taxon>Parabasalia</taxon>
        <taxon>Trichomonadida</taxon>
        <taxon>Trichomonadidae</taxon>
        <taxon>Trichomonas</taxon>
    </lineage>
</organism>
<protein>
    <submittedName>
        <fullName evidence="1">Choline binding protein, putative</fullName>
    </submittedName>
</protein>
<dbReference type="Proteomes" id="UP000001542">
    <property type="component" value="Unassembled WGS sequence"/>
</dbReference>
<dbReference type="VEuPathDB" id="TrichDB:TVAGG3_0386900"/>
<evidence type="ECO:0000313" key="2">
    <source>
        <dbReference type="Proteomes" id="UP000001542"/>
    </source>
</evidence>